<evidence type="ECO:0000256" key="1">
    <source>
        <dbReference type="SAM" id="MobiDB-lite"/>
    </source>
</evidence>
<gene>
    <name evidence="2" type="ORF">E2C01_098675</name>
</gene>
<dbReference type="EMBL" id="VSRR010134405">
    <property type="protein sequence ID" value="MPD03058.1"/>
    <property type="molecule type" value="Genomic_DNA"/>
</dbReference>
<proteinExistence type="predicted"/>
<organism evidence="2 3">
    <name type="scientific">Portunus trituberculatus</name>
    <name type="common">Swimming crab</name>
    <name type="synonym">Neptunus trituberculatus</name>
    <dbReference type="NCBI Taxonomy" id="210409"/>
    <lineage>
        <taxon>Eukaryota</taxon>
        <taxon>Metazoa</taxon>
        <taxon>Ecdysozoa</taxon>
        <taxon>Arthropoda</taxon>
        <taxon>Crustacea</taxon>
        <taxon>Multicrustacea</taxon>
        <taxon>Malacostraca</taxon>
        <taxon>Eumalacostraca</taxon>
        <taxon>Eucarida</taxon>
        <taxon>Decapoda</taxon>
        <taxon>Pleocyemata</taxon>
        <taxon>Brachyura</taxon>
        <taxon>Eubrachyura</taxon>
        <taxon>Portunoidea</taxon>
        <taxon>Portunidae</taxon>
        <taxon>Portuninae</taxon>
        <taxon>Portunus</taxon>
    </lineage>
</organism>
<feature type="region of interest" description="Disordered" evidence="1">
    <location>
        <begin position="38"/>
        <end position="71"/>
    </location>
</feature>
<sequence length="113" mass="12044">MQWAGQQPVRYNGDVWGCGGGGARVWCGGDCEAGVGGGEAERLGKGKKKKVHGEGRGSVAGAPRAGVGEGGWEARPPWTWMRLVHQLIVYCMHWILVVPCKAGPDWEDGEWGG</sequence>
<keyword evidence="3" id="KW-1185">Reference proteome</keyword>
<evidence type="ECO:0000313" key="2">
    <source>
        <dbReference type="EMBL" id="MPD03058.1"/>
    </source>
</evidence>
<accession>A0A5B7KCP6</accession>
<dbReference type="Proteomes" id="UP000324222">
    <property type="component" value="Unassembled WGS sequence"/>
</dbReference>
<name>A0A5B7KCP6_PORTR</name>
<protein>
    <submittedName>
        <fullName evidence="2">Uncharacterized protein</fullName>
    </submittedName>
</protein>
<dbReference type="AlphaFoldDB" id="A0A5B7KCP6"/>
<comment type="caution">
    <text evidence="2">The sequence shown here is derived from an EMBL/GenBank/DDBJ whole genome shotgun (WGS) entry which is preliminary data.</text>
</comment>
<reference evidence="2 3" key="1">
    <citation type="submission" date="2019-05" db="EMBL/GenBank/DDBJ databases">
        <title>Another draft genome of Portunus trituberculatus and its Hox gene families provides insights of decapod evolution.</title>
        <authorList>
            <person name="Jeong J.-H."/>
            <person name="Song I."/>
            <person name="Kim S."/>
            <person name="Choi T."/>
            <person name="Kim D."/>
            <person name="Ryu S."/>
            <person name="Kim W."/>
        </authorList>
    </citation>
    <scope>NUCLEOTIDE SEQUENCE [LARGE SCALE GENOMIC DNA]</scope>
    <source>
        <tissue evidence="2">Muscle</tissue>
    </source>
</reference>
<evidence type="ECO:0000313" key="3">
    <source>
        <dbReference type="Proteomes" id="UP000324222"/>
    </source>
</evidence>